<feature type="transmembrane region" description="Helical" evidence="1">
    <location>
        <begin position="75"/>
        <end position="92"/>
    </location>
</feature>
<keyword evidence="1" id="KW-0812">Transmembrane</keyword>
<dbReference type="EMBL" id="CALNXI010000572">
    <property type="protein sequence ID" value="CAH3029455.1"/>
    <property type="molecule type" value="Genomic_DNA"/>
</dbReference>
<organism evidence="2 3">
    <name type="scientific">Porites evermanni</name>
    <dbReference type="NCBI Taxonomy" id="104178"/>
    <lineage>
        <taxon>Eukaryota</taxon>
        <taxon>Metazoa</taxon>
        <taxon>Cnidaria</taxon>
        <taxon>Anthozoa</taxon>
        <taxon>Hexacorallia</taxon>
        <taxon>Scleractinia</taxon>
        <taxon>Fungiina</taxon>
        <taxon>Poritidae</taxon>
        <taxon>Porites</taxon>
    </lineage>
</organism>
<feature type="transmembrane region" description="Helical" evidence="1">
    <location>
        <begin position="322"/>
        <end position="344"/>
    </location>
</feature>
<gene>
    <name evidence="2" type="ORF">PEVE_00036191</name>
</gene>
<feature type="transmembrane region" description="Helical" evidence="1">
    <location>
        <begin position="41"/>
        <end position="63"/>
    </location>
</feature>
<proteinExistence type="predicted"/>
<keyword evidence="1" id="KW-0472">Membrane</keyword>
<evidence type="ECO:0000313" key="2">
    <source>
        <dbReference type="EMBL" id="CAH3029455.1"/>
    </source>
</evidence>
<feature type="transmembrane region" description="Helical" evidence="1">
    <location>
        <begin position="146"/>
        <end position="166"/>
    </location>
</feature>
<comment type="caution">
    <text evidence="2">The sequence shown here is derived from an EMBL/GenBank/DDBJ whole genome shotgun (WGS) entry which is preliminary data.</text>
</comment>
<dbReference type="Proteomes" id="UP001159427">
    <property type="component" value="Unassembled WGS sequence"/>
</dbReference>
<feature type="transmembrane region" description="Helical" evidence="1">
    <location>
        <begin position="393"/>
        <end position="413"/>
    </location>
</feature>
<feature type="transmembrane region" description="Helical" evidence="1">
    <location>
        <begin position="517"/>
        <end position="536"/>
    </location>
</feature>
<feature type="transmembrane region" description="Helical" evidence="1">
    <location>
        <begin position="104"/>
        <end position="125"/>
    </location>
</feature>
<keyword evidence="3" id="KW-1185">Reference proteome</keyword>
<feature type="transmembrane region" description="Helical" evidence="1">
    <location>
        <begin position="433"/>
        <end position="452"/>
    </location>
</feature>
<feature type="transmembrane region" description="Helical" evidence="1">
    <location>
        <begin position="350"/>
        <end position="372"/>
    </location>
</feature>
<keyword evidence="1" id="KW-1133">Transmembrane helix</keyword>
<evidence type="ECO:0000256" key="1">
    <source>
        <dbReference type="SAM" id="Phobius"/>
    </source>
</evidence>
<accession>A0ABN8MMY7</accession>
<evidence type="ECO:0000313" key="3">
    <source>
        <dbReference type="Proteomes" id="UP001159427"/>
    </source>
</evidence>
<evidence type="ECO:0008006" key="4">
    <source>
        <dbReference type="Google" id="ProtNLM"/>
    </source>
</evidence>
<sequence>MKVNLTDVLGSEGLDVASENLMPCKPTTPHDLNTTRTASEVIVASGAGIFYLALCMLSVLGVWSTSCARLCSSRGTFFVFFISALIASVNVFSNSDNLEVKLYFRLSAFVFVGIAYTLFGASLFFSLPDEGENRQTLGQQQPAMGCVVGVVTFLIFLLEAVLLAFACTKGAKKAITVDPSEKTITWILIIIDKSAFFLQKPFQLAIYLYLRTTCLSTQEFKGNAEFYFRIMSFFNFIEWIDAQVNVEMDVALSGPIIDELDGWFNVFVVGYKALIIDYRLLCCFLFLEHSAEIPDVNQLPEVPENEDRFVNCMASRDQLKMYAGFFAGCLCITAPVLCGLYFIHSLNIGAFVQVFAIIVNTAIFVLAAYFLYSNDLEDGEISESMGVKIMVCCMGAVGFTCWLVEAAIAGYWAQTAPYRDDIDDQSLMGWDSAKFLIRGLTGAFLICVFMRVNARSLPFQNLNMAWNHLLVPVIMLGIFSVFVETLLDQYRGPLDNTLRCEIKEESLKILLEVGPPMYLGFLIHVFLHFFILWSNLGKRPIAGREDSLASYSTFERVSSIATYVSIEHEGEDSEEEFFNALEHVDDTDNFRI</sequence>
<feature type="transmembrane region" description="Helical" evidence="1">
    <location>
        <begin position="464"/>
        <end position="483"/>
    </location>
</feature>
<name>A0ABN8MMY7_9CNID</name>
<reference evidence="2 3" key="1">
    <citation type="submission" date="2022-05" db="EMBL/GenBank/DDBJ databases">
        <authorList>
            <consortium name="Genoscope - CEA"/>
            <person name="William W."/>
        </authorList>
    </citation>
    <scope>NUCLEOTIDE SEQUENCE [LARGE SCALE GENOMIC DNA]</scope>
</reference>
<protein>
    <recommendedName>
        <fullName evidence="4">Transmembrane protein</fullName>
    </recommendedName>
</protein>